<organism evidence="1 2">
    <name type="scientific">Holothuria leucospilota</name>
    <name type="common">Black long sea cucumber</name>
    <name type="synonym">Mertensiothuria leucospilota</name>
    <dbReference type="NCBI Taxonomy" id="206669"/>
    <lineage>
        <taxon>Eukaryota</taxon>
        <taxon>Metazoa</taxon>
        <taxon>Echinodermata</taxon>
        <taxon>Eleutherozoa</taxon>
        <taxon>Echinozoa</taxon>
        <taxon>Holothuroidea</taxon>
        <taxon>Aspidochirotacea</taxon>
        <taxon>Aspidochirotida</taxon>
        <taxon>Holothuriidae</taxon>
        <taxon>Holothuria</taxon>
    </lineage>
</organism>
<gene>
    <name evidence="1" type="ORF">HOLleu_38750</name>
</gene>
<dbReference type="AlphaFoldDB" id="A0A9Q1BB81"/>
<proteinExistence type="predicted"/>
<protein>
    <submittedName>
        <fullName evidence="1">Uncharacterized protein</fullName>
    </submittedName>
</protein>
<evidence type="ECO:0000313" key="1">
    <source>
        <dbReference type="EMBL" id="KAJ8021516.1"/>
    </source>
</evidence>
<keyword evidence="2" id="KW-1185">Reference proteome</keyword>
<dbReference type="Proteomes" id="UP001152320">
    <property type="component" value="Chromosome 21"/>
</dbReference>
<evidence type="ECO:0000313" key="2">
    <source>
        <dbReference type="Proteomes" id="UP001152320"/>
    </source>
</evidence>
<comment type="caution">
    <text evidence="1">The sequence shown here is derived from an EMBL/GenBank/DDBJ whole genome shotgun (WGS) entry which is preliminary data.</text>
</comment>
<dbReference type="EMBL" id="JAIZAY010000021">
    <property type="protein sequence ID" value="KAJ8021516.1"/>
    <property type="molecule type" value="Genomic_DNA"/>
</dbReference>
<dbReference type="OrthoDB" id="6149178at2759"/>
<accession>A0A9Q1BB81</accession>
<reference evidence="1" key="1">
    <citation type="submission" date="2021-10" db="EMBL/GenBank/DDBJ databases">
        <title>Tropical sea cucumber genome reveals ecological adaptation and Cuvierian tubules defense mechanism.</title>
        <authorList>
            <person name="Chen T."/>
        </authorList>
    </citation>
    <scope>NUCLEOTIDE SEQUENCE</scope>
    <source>
        <strain evidence="1">Nanhai2018</strain>
        <tissue evidence="1">Muscle</tissue>
    </source>
</reference>
<sequence>MLIKSQLRVGHVSRMADHRLPRIITYGELSTGHRDRWQPKKRYKVCLRKILSTFNIDYHQWSTLAADRGTWRHTTQEAVSFEMNRRASLDDKRQKTKNSAM</sequence>
<name>A0A9Q1BB81_HOLLE</name>